<dbReference type="AlphaFoldDB" id="A0A2U1KPL0"/>
<dbReference type="PANTHER" id="PTHR35317">
    <property type="entry name" value="OS04G0629600 PROTEIN"/>
    <property type="match status" value="1"/>
</dbReference>
<dbReference type="OrthoDB" id="1739183at2759"/>
<dbReference type="PANTHER" id="PTHR35317:SF23">
    <property type="entry name" value="OS04G0629600 PROTEIN"/>
    <property type="match status" value="1"/>
</dbReference>
<name>A0A2U1KPL0_ARTAN</name>
<sequence length="713" mass="81908">METVIMSREAMTIGTDKEPPVLFRFRDADYPQWKDRFLDFIDRQELGEEILQSLKEGPAEFYVNADPPLPATQEVVNGSSFSEKQNNRLKADDVAISYLFRGLTNEILACIDANQTAKGLWDALSRIMQGSESGALMEVARSYECFKARDGESLEVTYNRYCRLLNELRKNGIYYSNIYINIKFLNNLKPEWERVATNIMQNQNLSEIDIHALFRNLNPLALVADKRQKNSSSSRGLKVDKEPAHSYESRSRMTVGFKEPPVLFFPDHFSVWKSRFLRFINRQELGKEILQSLKEGPAEFYISADPPLPARQVVNRSSFSEKQNNRIKADRRAKLYLLQGMTDDILACIDSHKTAKGLWDALSKLMQGSESGALMEVARCYEGFKARDGESLEGTYNRYCRLLNELRMAGIFKSNIEINIKFLNNLKPEWKQVAANIMQNQNLSEIDIHALFRKLNPLALVDKEPAQSIESRLVMTIGSDKEPPVLFCRCHYSQWKNRFLSFIDWQELGKEILQSLNEGPAEFYINVDLPLPARREVLNRSSLSEKQNNRLKADKVAKSYLRQGMTNEILACIDSYGTAKGMWDELSKQMQGTNLGACTKMIPCEKYFYSGRSLKLDKEPAQLSDSENDGSEPYEELKDKMKAMTLLNKAFQKPTNTNQRVSSSINYWKTKMLLAIQRESGKALMAEDEKWLDLTDDEEEDLYVNLSQQSTFY</sequence>
<comment type="caution">
    <text evidence="1">The sequence shown here is derived from an EMBL/GenBank/DDBJ whole genome shotgun (WGS) entry which is preliminary data.</text>
</comment>
<dbReference type="Proteomes" id="UP000245207">
    <property type="component" value="Unassembled WGS sequence"/>
</dbReference>
<accession>A0A2U1KPL0</accession>
<gene>
    <name evidence="1" type="ORF">CTI12_AA578870</name>
</gene>
<protein>
    <submittedName>
        <fullName evidence="1">Uncharacterized protein</fullName>
    </submittedName>
</protein>
<keyword evidence="2" id="KW-1185">Reference proteome</keyword>
<proteinExistence type="predicted"/>
<evidence type="ECO:0000313" key="1">
    <source>
        <dbReference type="EMBL" id="PWA38710.1"/>
    </source>
</evidence>
<dbReference type="EMBL" id="PKPP01015346">
    <property type="protein sequence ID" value="PWA38710.1"/>
    <property type="molecule type" value="Genomic_DNA"/>
</dbReference>
<dbReference type="Pfam" id="PF14223">
    <property type="entry name" value="Retrotran_gag_2"/>
    <property type="match status" value="2"/>
</dbReference>
<organism evidence="1 2">
    <name type="scientific">Artemisia annua</name>
    <name type="common">Sweet wormwood</name>
    <dbReference type="NCBI Taxonomy" id="35608"/>
    <lineage>
        <taxon>Eukaryota</taxon>
        <taxon>Viridiplantae</taxon>
        <taxon>Streptophyta</taxon>
        <taxon>Embryophyta</taxon>
        <taxon>Tracheophyta</taxon>
        <taxon>Spermatophyta</taxon>
        <taxon>Magnoliopsida</taxon>
        <taxon>eudicotyledons</taxon>
        <taxon>Gunneridae</taxon>
        <taxon>Pentapetalae</taxon>
        <taxon>asterids</taxon>
        <taxon>campanulids</taxon>
        <taxon>Asterales</taxon>
        <taxon>Asteraceae</taxon>
        <taxon>Asteroideae</taxon>
        <taxon>Anthemideae</taxon>
        <taxon>Artemisiinae</taxon>
        <taxon>Artemisia</taxon>
    </lineage>
</organism>
<evidence type="ECO:0000313" key="2">
    <source>
        <dbReference type="Proteomes" id="UP000245207"/>
    </source>
</evidence>
<reference evidence="1 2" key="1">
    <citation type="journal article" date="2018" name="Mol. Plant">
        <title>The genome of Artemisia annua provides insight into the evolution of Asteraceae family and artemisinin biosynthesis.</title>
        <authorList>
            <person name="Shen Q."/>
            <person name="Zhang L."/>
            <person name="Liao Z."/>
            <person name="Wang S."/>
            <person name="Yan T."/>
            <person name="Shi P."/>
            <person name="Liu M."/>
            <person name="Fu X."/>
            <person name="Pan Q."/>
            <person name="Wang Y."/>
            <person name="Lv Z."/>
            <person name="Lu X."/>
            <person name="Zhang F."/>
            <person name="Jiang W."/>
            <person name="Ma Y."/>
            <person name="Chen M."/>
            <person name="Hao X."/>
            <person name="Li L."/>
            <person name="Tang Y."/>
            <person name="Lv G."/>
            <person name="Zhou Y."/>
            <person name="Sun X."/>
            <person name="Brodelius P.E."/>
            <person name="Rose J.K.C."/>
            <person name="Tang K."/>
        </authorList>
    </citation>
    <scope>NUCLEOTIDE SEQUENCE [LARGE SCALE GENOMIC DNA]</scope>
    <source>
        <strain evidence="2">cv. Huhao1</strain>
        <tissue evidence="1">Leaf</tissue>
    </source>
</reference>